<dbReference type="InterPro" id="IPR037049">
    <property type="entry name" value="DUF1214_C_sf"/>
</dbReference>
<name>A0A6N6MFT4_9FLAO</name>
<sequence>MVSCNQPEKKSVKVESVVKKESTTSNESLSKDEIRTKATSIADKVQTVAGELTFFDGVPTGNTTELVYDYLDRARAVDVYLDNIGPVSIFSLQEAVAKQGADASNKIAIWEQLMDSRTPVITSNTSTMYAYFWTDLTKDGPTVIQIPPGMLGFLDDAWQRFVGNMGVTGPDKGKGGKYLVIPPGYTGEIPEGYFILKPPTNRNFVFLRGSIKDGLDAAVANFEQGLRVYPLKDKANPAPTELVNMSGRSFQTIFPSTLEYYEMLNTIVQGEPENAIDDEIRGELAAIGIVNGKPFNPDTRMKKLLTEAATLGNAAGRSITYAPRIPGVEIYPDTDLNWVMAYANKNTSFESDGIMDLEARVFFYFNAGGVTPAMAVTHAGAGSDYALGMLDNNNKPFNGSKTYKLHLPPNVPVNNFWAITMYDTQTRCQLQTSQLFPTVGSLTEGIEKNEDGSYDIYFAPEAPAGKEGNWLQTTPNKSWFNILRMYGPLEPWIDQTWKPGEIIEVK</sequence>
<evidence type="ECO:0000259" key="2">
    <source>
        <dbReference type="Pfam" id="PF06742"/>
    </source>
</evidence>
<dbReference type="Proteomes" id="UP000441333">
    <property type="component" value="Unassembled WGS sequence"/>
</dbReference>
<evidence type="ECO:0000259" key="3">
    <source>
        <dbReference type="Pfam" id="PF06863"/>
    </source>
</evidence>
<reference evidence="4 5" key="1">
    <citation type="submission" date="2019-09" db="EMBL/GenBank/DDBJ databases">
        <authorList>
            <person name="Cao W.R."/>
        </authorList>
    </citation>
    <scope>NUCLEOTIDE SEQUENCE [LARGE SCALE GENOMIC DNA]</scope>
    <source>
        <strain evidence="4 5">B1N29</strain>
    </source>
</reference>
<dbReference type="EMBL" id="WAAT01000045">
    <property type="protein sequence ID" value="KAB1067650.1"/>
    <property type="molecule type" value="Genomic_DNA"/>
</dbReference>
<dbReference type="PANTHER" id="PTHR36509">
    <property type="entry name" value="BLL3101 PROTEIN"/>
    <property type="match status" value="1"/>
</dbReference>
<dbReference type="InterPro" id="IPR037050">
    <property type="entry name" value="DUF1254_sf"/>
</dbReference>
<dbReference type="AlphaFoldDB" id="A0A6N6MFT4"/>
<dbReference type="InterPro" id="IPR010621">
    <property type="entry name" value="DUF1214"/>
</dbReference>
<dbReference type="InterPro" id="IPR010679">
    <property type="entry name" value="DUF1254"/>
</dbReference>
<organism evidence="4 5">
    <name type="scientific">Pseudotamlana haliotis</name>
    <dbReference type="NCBI Taxonomy" id="2614804"/>
    <lineage>
        <taxon>Bacteria</taxon>
        <taxon>Pseudomonadati</taxon>
        <taxon>Bacteroidota</taxon>
        <taxon>Flavobacteriia</taxon>
        <taxon>Flavobacteriales</taxon>
        <taxon>Flavobacteriaceae</taxon>
        <taxon>Pseudotamlana</taxon>
    </lineage>
</organism>
<evidence type="ECO:0000313" key="5">
    <source>
        <dbReference type="Proteomes" id="UP000441333"/>
    </source>
</evidence>
<proteinExistence type="predicted"/>
<evidence type="ECO:0000256" key="1">
    <source>
        <dbReference type="SAM" id="MobiDB-lite"/>
    </source>
</evidence>
<dbReference type="Gene3D" id="2.60.40.1610">
    <property type="entry name" value="Domain of unknown function DUF1254"/>
    <property type="match status" value="1"/>
</dbReference>
<feature type="region of interest" description="Disordered" evidence="1">
    <location>
        <begin position="1"/>
        <end position="31"/>
    </location>
</feature>
<feature type="compositionally biased region" description="Basic and acidic residues" evidence="1">
    <location>
        <begin position="7"/>
        <end position="22"/>
    </location>
</feature>
<protein>
    <submittedName>
        <fullName evidence="4">DUF1254 domain-containing protein</fullName>
    </submittedName>
</protein>
<evidence type="ECO:0000313" key="4">
    <source>
        <dbReference type="EMBL" id="KAB1067650.1"/>
    </source>
</evidence>
<dbReference type="SUPFAM" id="SSF160935">
    <property type="entry name" value="VPA0735-like"/>
    <property type="match status" value="1"/>
</dbReference>
<dbReference type="Pfam" id="PF06863">
    <property type="entry name" value="DUF1254"/>
    <property type="match status" value="1"/>
</dbReference>
<keyword evidence="5" id="KW-1185">Reference proteome</keyword>
<comment type="caution">
    <text evidence="4">The sequence shown here is derived from an EMBL/GenBank/DDBJ whole genome shotgun (WGS) entry which is preliminary data.</text>
</comment>
<gene>
    <name evidence="4" type="ORF">F6U93_09785</name>
</gene>
<feature type="domain" description="DUF1214" evidence="2">
    <location>
        <begin position="385"/>
        <end position="489"/>
    </location>
</feature>
<dbReference type="Gene3D" id="2.60.120.600">
    <property type="entry name" value="Domain of unknown function DUF1214, C-terminal domain"/>
    <property type="match status" value="1"/>
</dbReference>
<dbReference type="Pfam" id="PF06742">
    <property type="entry name" value="DUF1214"/>
    <property type="match status" value="1"/>
</dbReference>
<accession>A0A6N6MFT4</accession>
<dbReference type="Gene3D" id="1.10.3360.10">
    <property type="entry name" value="VPA0735-like domain"/>
    <property type="match status" value="1"/>
</dbReference>
<feature type="domain" description="DUF1254" evidence="3">
    <location>
        <begin position="105"/>
        <end position="230"/>
    </location>
</feature>
<dbReference type="PANTHER" id="PTHR36509:SF3">
    <property type="entry name" value="SIGNAL PEPTIDE PROTEIN"/>
    <property type="match status" value="1"/>
</dbReference>